<evidence type="ECO:0000256" key="5">
    <source>
        <dbReference type="ARBA" id="ARBA00022884"/>
    </source>
</evidence>
<comment type="caution">
    <text evidence="9">The sequence shown here is derived from an EMBL/GenBank/DDBJ whole genome shotgun (WGS) entry which is preliminary data.</text>
</comment>
<evidence type="ECO:0000259" key="8">
    <source>
        <dbReference type="PROSITE" id="PS50988"/>
    </source>
</evidence>
<dbReference type="InterPro" id="IPR037214">
    <property type="entry name" value="TROVE_dom_sf"/>
</dbReference>
<proteinExistence type="inferred from homology"/>
<evidence type="ECO:0000256" key="2">
    <source>
        <dbReference type="ARBA" id="ARBA00007814"/>
    </source>
</evidence>
<feature type="compositionally biased region" description="Polar residues" evidence="7">
    <location>
        <begin position="1"/>
        <end position="18"/>
    </location>
</feature>
<dbReference type="Pfam" id="PF05731">
    <property type="entry name" value="TROVE"/>
    <property type="match status" value="1"/>
</dbReference>
<keyword evidence="3" id="KW-0963">Cytoplasm</keyword>
<reference evidence="9 10" key="1">
    <citation type="journal article" date="2014" name="PLoS ONE">
        <title>Identification and Characterization of a New Erythromycin Biosynthetic Gene Cluster in Actinopolyspora erythraea YIM90600, a Novel Erythronolide-Producing Halophilic Actinomycete Isolated from Salt Field.</title>
        <authorList>
            <person name="Chen D."/>
            <person name="Feng J."/>
            <person name="Huang L."/>
            <person name="Zhang Q."/>
            <person name="Wu J."/>
            <person name="Zhu X."/>
            <person name="Duan Y."/>
            <person name="Xu Z."/>
        </authorList>
    </citation>
    <scope>NUCLEOTIDE SEQUENCE [LARGE SCALE GENOMIC DNA]</scope>
    <source>
        <strain evidence="9 10">YIM90600</strain>
    </source>
</reference>
<feature type="domain" description="TROVE" evidence="8">
    <location>
        <begin position="25"/>
        <end position="358"/>
    </location>
</feature>
<dbReference type="Gene3D" id="3.40.50.410">
    <property type="entry name" value="von Willebrand factor, type A domain"/>
    <property type="match status" value="1"/>
</dbReference>
<dbReference type="SUPFAM" id="SSF140864">
    <property type="entry name" value="TROVE domain-like"/>
    <property type="match status" value="1"/>
</dbReference>
<keyword evidence="4" id="KW-0479">Metal-binding</keyword>
<dbReference type="Proteomes" id="UP000029737">
    <property type="component" value="Unassembled WGS sequence"/>
</dbReference>
<dbReference type="InterPro" id="IPR036465">
    <property type="entry name" value="vWFA_dom_sf"/>
</dbReference>
<dbReference type="RefSeq" id="WP_043578841.1">
    <property type="nucleotide sequence ID" value="NZ_KN214181.1"/>
</dbReference>
<evidence type="ECO:0000256" key="4">
    <source>
        <dbReference type="ARBA" id="ARBA00022723"/>
    </source>
</evidence>
<name>A0ABR4WY88_9ACTN</name>
<dbReference type="InterPro" id="IPR040322">
    <property type="entry name" value="TROVE2"/>
</dbReference>
<evidence type="ECO:0000313" key="9">
    <source>
        <dbReference type="EMBL" id="KGI79350.1"/>
    </source>
</evidence>
<feature type="region of interest" description="Disordered" evidence="7">
    <location>
        <begin position="1"/>
        <end position="34"/>
    </location>
</feature>
<dbReference type="PROSITE" id="PS50988">
    <property type="entry name" value="TROVE"/>
    <property type="match status" value="1"/>
</dbReference>
<comment type="similarity">
    <text evidence="2">Belongs to the Ro 60 kDa family.</text>
</comment>
<evidence type="ECO:0000256" key="1">
    <source>
        <dbReference type="ARBA" id="ARBA00004496"/>
    </source>
</evidence>
<dbReference type="SUPFAM" id="SSF53300">
    <property type="entry name" value="vWA-like"/>
    <property type="match status" value="1"/>
</dbReference>
<keyword evidence="5" id="KW-0694">RNA-binding</keyword>
<evidence type="ECO:0000256" key="3">
    <source>
        <dbReference type="ARBA" id="ARBA00022490"/>
    </source>
</evidence>
<comment type="subcellular location">
    <subcellularLocation>
        <location evidence="1">Cytoplasm</location>
    </subcellularLocation>
</comment>
<keyword evidence="6" id="KW-0687">Ribonucleoprotein</keyword>
<dbReference type="PANTHER" id="PTHR14202">
    <property type="entry name" value="60 KDA RIBONUCLEOPROTEIN SSA/RO"/>
    <property type="match status" value="1"/>
</dbReference>
<evidence type="ECO:0000256" key="6">
    <source>
        <dbReference type="ARBA" id="ARBA00023274"/>
    </source>
</evidence>
<gene>
    <name evidence="9" type="ORF">IL38_23895</name>
</gene>
<evidence type="ECO:0000256" key="7">
    <source>
        <dbReference type="SAM" id="MobiDB-lite"/>
    </source>
</evidence>
<keyword evidence="10" id="KW-1185">Reference proteome</keyword>
<dbReference type="PANTHER" id="PTHR14202:SF0">
    <property type="entry name" value="RNA-BINDING PROTEIN RO60"/>
    <property type="match status" value="1"/>
</dbReference>
<evidence type="ECO:0000313" key="10">
    <source>
        <dbReference type="Proteomes" id="UP000029737"/>
    </source>
</evidence>
<organism evidence="9 10">
    <name type="scientific">Actinopolyspora erythraea</name>
    <dbReference type="NCBI Taxonomy" id="414996"/>
    <lineage>
        <taxon>Bacteria</taxon>
        <taxon>Bacillati</taxon>
        <taxon>Actinomycetota</taxon>
        <taxon>Actinomycetes</taxon>
        <taxon>Actinopolysporales</taxon>
        <taxon>Actinopolysporaceae</taxon>
        <taxon>Actinopolyspora</taxon>
    </lineage>
</organism>
<dbReference type="InterPro" id="IPR008858">
    <property type="entry name" value="TROVE_dom"/>
</dbReference>
<dbReference type="EMBL" id="JPMV01000046">
    <property type="protein sequence ID" value="KGI79350.1"/>
    <property type="molecule type" value="Genomic_DNA"/>
</dbReference>
<sequence>MAKFNTTRTRPTGVSPISTEAVAGGRTTEGHPGYERDWRGELFLLAVTNMVGEPTFYESARARDARYRELVRHGAVTDPDWTGALLRWLRREAHLRSAPIVGAAEFVSARRDAGLPGQSRQVVAEVCQRADEPGEMLSYWNSRYGPRNHPKSLKRGIADAVRRLWDERAVLKWDSGTRGVRFADVLQLCHPSSRAPWQEALFRYLLDRRYAPTRAIIPAELETLRRHARLMRLPVEQRRMLLAEPDAADQLRAAGVTWEALAGWLQAPMDRLAWETVLPSMGFMARLRNLRNIDQAGVSDDAVRPVIDQLCDEGEVARSRQMPMRFLAAYRQAPSLRWSYPLEQALGHSLRTVPWLEGSTLILVDTSASMDSAFSKDGSLRRWDAAAIFGLALGARCAEPTVVSFSGRTPRAPSSREFAVRPGESVLAALRRWTDEGFFLRGGTETAAALRRHYDRHDRVVILTDEQAHHSPAGEVTDAVPHEVPLHTFNLAGYRHGHAPSGSVPHRYTYGGLTDACFRLIPLVEQGQRAAWPWETS</sequence>
<protein>
    <submittedName>
        <fullName evidence="9">RNA-binding protein</fullName>
    </submittedName>
</protein>
<accession>A0ABR4WY88</accession>